<evidence type="ECO:0000256" key="1">
    <source>
        <dbReference type="PROSITE-ProRule" id="PRU00409"/>
    </source>
</evidence>
<dbReference type="GO" id="GO:0046872">
    <property type="term" value="F:metal ion binding"/>
    <property type="evidence" value="ECO:0007669"/>
    <property type="project" value="InterPro"/>
</dbReference>
<proteinExistence type="predicted"/>
<dbReference type="EMBL" id="AYXG01000139">
    <property type="protein sequence ID" value="EWC60853.1"/>
    <property type="molecule type" value="Genomic_DNA"/>
</dbReference>
<gene>
    <name evidence="3" type="ORF">UO65_3783</name>
</gene>
<keyword evidence="4" id="KW-1185">Reference proteome</keyword>
<dbReference type="InterPro" id="IPR013815">
    <property type="entry name" value="ATP_grasp_subdomain_1"/>
</dbReference>
<dbReference type="PANTHER" id="PTHR21621:SF0">
    <property type="entry name" value="BETA-CITRYLGLUTAMATE SYNTHASE B-RELATED"/>
    <property type="match status" value="1"/>
</dbReference>
<keyword evidence="1" id="KW-0067">ATP-binding</keyword>
<comment type="caution">
    <text evidence="3">The sequence shown here is derived from an EMBL/GenBank/DDBJ whole genome shotgun (WGS) entry which is preliminary data.</text>
</comment>
<dbReference type="EC" id="6.3.2.30" evidence="3"/>
<dbReference type="PROSITE" id="PS50975">
    <property type="entry name" value="ATP_GRASP"/>
    <property type="match status" value="1"/>
</dbReference>
<evidence type="ECO:0000313" key="3">
    <source>
        <dbReference type="EMBL" id="EWC60853.1"/>
    </source>
</evidence>
<dbReference type="GO" id="GO:0071161">
    <property type="term" value="F:cyanophycin synthetase activity (L-arginine-adding)"/>
    <property type="evidence" value="ECO:0007669"/>
    <property type="project" value="UniProtKB-EC"/>
</dbReference>
<feature type="domain" description="ATP-grasp" evidence="2">
    <location>
        <begin position="76"/>
        <end position="346"/>
    </location>
</feature>
<keyword evidence="3" id="KW-0436">Ligase</keyword>
<sequence>MVIDGAPHYPYVTRMVAGLFAEGALSNVVDVEIEPEYGYVTRIHYANGTYRTTRGNDVGLNSGAAQEVVKDKAHTKFFLRRSGVPCARGESFLLPWWARRIRPRMESNGHHALRTVDAAAEYVRDNTGFPVYVKPVDGSKGINVWRVSDEAELAGVFAAFEEERVRVALVEEAIDLPDYRLVVLDGKLISAYRRNPLAVVGDGASTVAELMSRLQESYSLGLRDTVLRAGDARIGARLRRDGRTLRSVPETGERVRLLDISNLSAGGTADDVTGIVAERWVTLAVTVAGLFNLRFCGVDLACSDIASDEGTCAVIEVNGTPGLDHYVSTGATQEAIVRKLYLEVLNVPPRED</sequence>
<dbReference type="AlphaFoldDB" id="W7IKJ4"/>
<evidence type="ECO:0000313" key="4">
    <source>
        <dbReference type="Proteomes" id="UP000019277"/>
    </source>
</evidence>
<dbReference type="PANTHER" id="PTHR21621">
    <property type="entry name" value="RIBOSOMAL PROTEIN S6 MODIFICATION PROTEIN"/>
    <property type="match status" value="1"/>
</dbReference>
<name>W7IKJ4_9PSEU</name>
<dbReference type="GO" id="GO:0071160">
    <property type="term" value="F:cyanophycin synthetase activity (L-aspartate-adding)"/>
    <property type="evidence" value="ECO:0007669"/>
    <property type="project" value="UniProtKB-EC"/>
</dbReference>
<dbReference type="EC" id="6.3.2.29" evidence="3"/>
<dbReference type="RefSeq" id="WP_152552149.1">
    <property type="nucleotide sequence ID" value="NZ_AYXG01000139.1"/>
</dbReference>
<accession>W7IKJ4</accession>
<dbReference type="GO" id="GO:0009432">
    <property type="term" value="P:SOS response"/>
    <property type="evidence" value="ECO:0007669"/>
    <property type="project" value="TreeGrafter"/>
</dbReference>
<dbReference type="Proteomes" id="UP000019277">
    <property type="component" value="Unassembled WGS sequence"/>
</dbReference>
<organism evidence="3 4">
    <name type="scientific">Actinokineospora spheciospongiae</name>
    <dbReference type="NCBI Taxonomy" id="909613"/>
    <lineage>
        <taxon>Bacteria</taxon>
        <taxon>Bacillati</taxon>
        <taxon>Actinomycetota</taxon>
        <taxon>Actinomycetes</taxon>
        <taxon>Pseudonocardiales</taxon>
        <taxon>Pseudonocardiaceae</taxon>
        <taxon>Actinokineospora</taxon>
    </lineage>
</organism>
<keyword evidence="1" id="KW-0547">Nucleotide-binding</keyword>
<reference evidence="3 4" key="1">
    <citation type="journal article" date="2014" name="Genome Announc.">
        <title>Draft Genome Sequence of the Antitrypanosomally Active Sponge-Associated Bacterium Actinokineospora sp. Strain EG49.</title>
        <authorList>
            <person name="Harjes J."/>
            <person name="Ryu T."/>
            <person name="Abdelmohsen U.R."/>
            <person name="Moitinho-Silva L."/>
            <person name="Horn H."/>
            <person name="Ravasi T."/>
            <person name="Hentschel U."/>
        </authorList>
    </citation>
    <scope>NUCLEOTIDE SEQUENCE [LARGE SCALE GENOMIC DNA]</scope>
    <source>
        <strain evidence="3 4">EG49</strain>
    </source>
</reference>
<dbReference type="STRING" id="909613.UO65_3783"/>
<dbReference type="Gene3D" id="3.30.1490.20">
    <property type="entry name" value="ATP-grasp fold, A domain"/>
    <property type="match status" value="1"/>
</dbReference>
<dbReference type="Gene3D" id="3.30.470.20">
    <property type="entry name" value="ATP-grasp fold, B domain"/>
    <property type="match status" value="1"/>
</dbReference>
<evidence type="ECO:0000259" key="2">
    <source>
        <dbReference type="PROSITE" id="PS50975"/>
    </source>
</evidence>
<dbReference type="InterPro" id="IPR011761">
    <property type="entry name" value="ATP-grasp"/>
</dbReference>
<dbReference type="GO" id="GO:0005737">
    <property type="term" value="C:cytoplasm"/>
    <property type="evidence" value="ECO:0007669"/>
    <property type="project" value="TreeGrafter"/>
</dbReference>
<dbReference type="GO" id="GO:0005524">
    <property type="term" value="F:ATP binding"/>
    <property type="evidence" value="ECO:0007669"/>
    <property type="project" value="UniProtKB-UniRule"/>
</dbReference>
<dbReference type="OrthoDB" id="9803907at2"/>
<protein>
    <submittedName>
        <fullName evidence="3">Cyanophycin synthase</fullName>
        <ecNumber evidence="3">6.3.2.29</ecNumber>
        <ecNumber evidence="3">6.3.2.30</ecNumber>
    </submittedName>
</protein>
<dbReference type="GO" id="GO:0018169">
    <property type="term" value="F:ribosomal S6-glutamic acid ligase activity"/>
    <property type="evidence" value="ECO:0007669"/>
    <property type="project" value="TreeGrafter"/>
</dbReference>
<dbReference type="SUPFAM" id="SSF56059">
    <property type="entry name" value="Glutathione synthetase ATP-binding domain-like"/>
    <property type="match status" value="1"/>
</dbReference>
<dbReference type="eggNOG" id="COG0189">
    <property type="taxonomic scope" value="Bacteria"/>
</dbReference>